<dbReference type="Proteomes" id="UP000253729">
    <property type="component" value="Unassembled WGS sequence"/>
</dbReference>
<dbReference type="AlphaFoldDB" id="A0A3F3Q1C7"/>
<sequence>MPWSGLALWFLGLVPTSSFPRRFVVQPVRLTSGLVSANLDTCGYRLIPEHRCYISSRFLLGSRPRRCLLFCSSSEFSLIRYPAQMIAENVD</sequence>
<keyword evidence="1" id="KW-0732">Signal</keyword>
<dbReference type="RefSeq" id="XP_026625829.1">
    <property type="nucleotide sequence ID" value="XM_026766570.1"/>
</dbReference>
<protein>
    <recommendedName>
        <fullName evidence="4">Secreted protein</fullName>
    </recommendedName>
</protein>
<evidence type="ECO:0008006" key="4">
    <source>
        <dbReference type="Google" id="ProtNLM"/>
    </source>
</evidence>
<reference evidence="2 3" key="1">
    <citation type="submission" date="2018-07" db="EMBL/GenBank/DDBJ databases">
        <title>The genomes of Aspergillus section Nigri reveals drivers in fungal speciation.</title>
        <authorList>
            <consortium name="DOE Joint Genome Institute"/>
            <person name="Vesth T.C."/>
            <person name="Nybo J."/>
            <person name="Theobald S."/>
            <person name="Brandl J."/>
            <person name="Frisvad J.C."/>
            <person name="Nielsen K.F."/>
            <person name="Lyhne E.K."/>
            <person name="Kogle M.E."/>
            <person name="Kuo A."/>
            <person name="Riley R."/>
            <person name="Clum A."/>
            <person name="Nolan M."/>
            <person name="Lipzen A."/>
            <person name="Salamov A."/>
            <person name="Henrissat B."/>
            <person name="Wiebenga A."/>
            <person name="De vries R.P."/>
            <person name="Grigoriev I.V."/>
            <person name="Mortensen U.H."/>
            <person name="Andersen M.R."/>
            <person name="Baker S.E."/>
        </authorList>
    </citation>
    <scope>NUCLEOTIDE SEQUENCE [LARGE SCALE GENOMIC DNA]</scope>
    <source>
        <strain evidence="2 3">CBS 139.54b</strain>
    </source>
</reference>
<organism evidence="2 3">
    <name type="scientific">Aspergillus welwitschiae</name>
    <dbReference type="NCBI Taxonomy" id="1341132"/>
    <lineage>
        <taxon>Eukaryota</taxon>
        <taxon>Fungi</taxon>
        <taxon>Dikarya</taxon>
        <taxon>Ascomycota</taxon>
        <taxon>Pezizomycotina</taxon>
        <taxon>Eurotiomycetes</taxon>
        <taxon>Eurotiomycetidae</taxon>
        <taxon>Eurotiales</taxon>
        <taxon>Aspergillaceae</taxon>
        <taxon>Aspergillus</taxon>
        <taxon>Aspergillus subgen. Circumdati</taxon>
    </lineage>
</organism>
<gene>
    <name evidence="2" type="ORF">BDQ94DRAFT_145077</name>
</gene>
<evidence type="ECO:0000313" key="2">
    <source>
        <dbReference type="EMBL" id="RDH32807.1"/>
    </source>
</evidence>
<dbReference type="GeneID" id="38134926"/>
<feature type="signal peptide" evidence="1">
    <location>
        <begin position="1"/>
        <end position="18"/>
    </location>
</feature>
<proteinExistence type="predicted"/>
<keyword evidence="3" id="KW-1185">Reference proteome</keyword>
<name>A0A3F3Q1C7_9EURO</name>
<accession>A0A3F3Q1C7</accession>
<evidence type="ECO:0000313" key="3">
    <source>
        <dbReference type="Proteomes" id="UP000253729"/>
    </source>
</evidence>
<evidence type="ECO:0000256" key="1">
    <source>
        <dbReference type="SAM" id="SignalP"/>
    </source>
</evidence>
<dbReference type="EMBL" id="KZ852049">
    <property type="protein sequence ID" value="RDH32807.1"/>
    <property type="molecule type" value="Genomic_DNA"/>
</dbReference>
<feature type="chain" id="PRO_5017769318" description="Secreted protein" evidence="1">
    <location>
        <begin position="19"/>
        <end position="91"/>
    </location>
</feature>